<feature type="transmembrane region" description="Helical" evidence="7">
    <location>
        <begin position="88"/>
        <end position="110"/>
    </location>
</feature>
<keyword evidence="2" id="KW-0004">4Fe-4S</keyword>
<dbReference type="InterPro" id="IPR017900">
    <property type="entry name" value="4Fe4S_Fe_S_CS"/>
</dbReference>
<gene>
    <name evidence="9" type="ORF">ALO_16667</name>
</gene>
<keyword evidence="7" id="KW-0812">Transmembrane</keyword>
<organism evidence="9 10">
    <name type="scientific">Acetonema longum DSM 6540</name>
    <dbReference type="NCBI Taxonomy" id="1009370"/>
    <lineage>
        <taxon>Bacteria</taxon>
        <taxon>Bacillati</taxon>
        <taxon>Bacillota</taxon>
        <taxon>Negativicutes</taxon>
        <taxon>Acetonemataceae</taxon>
        <taxon>Acetonema</taxon>
    </lineage>
</organism>
<dbReference type="STRING" id="1009370.ALO_16667"/>
<dbReference type="PANTHER" id="PTHR30176">
    <property type="entry name" value="FERREDOXIN-TYPE PROTEIN NAPH"/>
    <property type="match status" value="1"/>
</dbReference>
<evidence type="ECO:0000256" key="1">
    <source>
        <dbReference type="ARBA" id="ARBA00022448"/>
    </source>
</evidence>
<reference evidence="9 10" key="1">
    <citation type="journal article" date="2011" name="EMBO J.">
        <title>Structural diversity of bacterial flagellar motors.</title>
        <authorList>
            <person name="Chen S."/>
            <person name="Beeby M."/>
            <person name="Murphy G.E."/>
            <person name="Leadbetter J.R."/>
            <person name="Hendrixson D.R."/>
            <person name="Briegel A."/>
            <person name="Li Z."/>
            <person name="Shi J."/>
            <person name="Tocheva E.I."/>
            <person name="Muller A."/>
            <person name="Dobro M.J."/>
            <person name="Jensen G.J."/>
        </authorList>
    </citation>
    <scope>NUCLEOTIDE SEQUENCE [LARGE SCALE GENOMIC DNA]</scope>
    <source>
        <strain evidence="9 10">DSM 6540</strain>
    </source>
</reference>
<keyword evidence="7" id="KW-1133">Transmembrane helix</keyword>
<proteinExistence type="predicted"/>
<evidence type="ECO:0000313" key="10">
    <source>
        <dbReference type="Proteomes" id="UP000003240"/>
    </source>
</evidence>
<evidence type="ECO:0000256" key="5">
    <source>
        <dbReference type="ARBA" id="ARBA00023004"/>
    </source>
</evidence>
<dbReference type="GO" id="GO:0051539">
    <property type="term" value="F:4 iron, 4 sulfur cluster binding"/>
    <property type="evidence" value="ECO:0007669"/>
    <property type="project" value="UniProtKB-KW"/>
</dbReference>
<dbReference type="GO" id="GO:0005886">
    <property type="term" value="C:plasma membrane"/>
    <property type="evidence" value="ECO:0007669"/>
    <property type="project" value="TreeGrafter"/>
</dbReference>
<evidence type="ECO:0000256" key="3">
    <source>
        <dbReference type="ARBA" id="ARBA00022723"/>
    </source>
</evidence>
<keyword evidence="6" id="KW-0411">Iron-sulfur</keyword>
<evidence type="ECO:0000259" key="8">
    <source>
        <dbReference type="PROSITE" id="PS51379"/>
    </source>
</evidence>
<keyword evidence="7" id="KW-0472">Membrane</keyword>
<feature type="transmembrane region" description="Helical" evidence="7">
    <location>
        <begin position="162"/>
        <end position="183"/>
    </location>
</feature>
<dbReference type="Pfam" id="PF12801">
    <property type="entry name" value="Fer4_5"/>
    <property type="match status" value="2"/>
</dbReference>
<keyword evidence="1" id="KW-0813">Transport</keyword>
<feature type="domain" description="4Fe-4S ferredoxin-type" evidence="8">
    <location>
        <begin position="208"/>
        <end position="231"/>
    </location>
</feature>
<comment type="caution">
    <text evidence="9">The sequence shown here is derived from an EMBL/GenBank/DDBJ whole genome shotgun (WGS) entry which is preliminary data.</text>
</comment>
<sequence length="282" mass="30479">MYCQSGGGNGESGAVGLRNLRLWRRVVQLTAAGLMTAPGWWPDNPVWLGTYISSRFCGIALTDPLAALEVAIAGKAVVWPLLWSAVPLILAAAVLGRIFCGWICPLNTAFEIAGSFRRKPQRALAGNWQPYWLLGGFLTASALIGLPVFTLISPIGILSRTIAFGAGFEAVFVVFLVCLELWYSRKAWCKKVCPVGALYGLLSRFRRCRISLDTARCTRCGACYAACGMGVDIGSPGKLAVMNCSNCGDCIAACPEHAVSYQWIKRRKGGAAKHEPFESHSR</sequence>
<evidence type="ECO:0000256" key="4">
    <source>
        <dbReference type="ARBA" id="ARBA00022982"/>
    </source>
</evidence>
<protein>
    <submittedName>
        <fullName evidence="9">Ferredoxin-type protein, NapH/MauN family</fullName>
    </submittedName>
</protein>
<dbReference type="InterPro" id="IPR017896">
    <property type="entry name" value="4Fe4S_Fe-S-bd"/>
</dbReference>
<dbReference type="SUPFAM" id="SSF54862">
    <property type="entry name" value="4Fe-4S ferredoxins"/>
    <property type="match status" value="1"/>
</dbReference>
<feature type="domain" description="4Fe-4S ferredoxin-type" evidence="8">
    <location>
        <begin position="235"/>
        <end position="264"/>
    </location>
</feature>
<dbReference type="InterPro" id="IPR051684">
    <property type="entry name" value="Electron_Trans/Redox"/>
</dbReference>
<dbReference type="eggNOG" id="COG0348">
    <property type="taxonomic scope" value="Bacteria"/>
</dbReference>
<dbReference type="PROSITE" id="PS51379">
    <property type="entry name" value="4FE4S_FER_2"/>
    <property type="match status" value="2"/>
</dbReference>
<dbReference type="AlphaFoldDB" id="F7NMK3"/>
<name>F7NMK3_9FIRM</name>
<evidence type="ECO:0000313" key="9">
    <source>
        <dbReference type="EMBL" id="EGO62743.1"/>
    </source>
</evidence>
<keyword evidence="3" id="KW-0479">Metal-binding</keyword>
<dbReference type="GO" id="GO:0046872">
    <property type="term" value="F:metal ion binding"/>
    <property type="evidence" value="ECO:0007669"/>
    <property type="project" value="UniProtKB-KW"/>
</dbReference>
<dbReference type="Pfam" id="PF13237">
    <property type="entry name" value="Fer4_10"/>
    <property type="match status" value="1"/>
</dbReference>
<dbReference type="PANTHER" id="PTHR30176:SF3">
    <property type="entry name" value="FERREDOXIN-TYPE PROTEIN NAPH"/>
    <property type="match status" value="1"/>
</dbReference>
<dbReference type="EMBL" id="AFGF01000173">
    <property type="protein sequence ID" value="EGO62743.1"/>
    <property type="molecule type" value="Genomic_DNA"/>
</dbReference>
<evidence type="ECO:0000256" key="7">
    <source>
        <dbReference type="SAM" id="Phobius"/>
    </source>
</evidence>
<keyword evidence="5" id="KW-0408">Iron</keyword>
<evidence type="ECO:0000256" key="2">
    <source>
        <dbReference type="ARBA" id="ARBA00022485"/>
    </source>
</evidence>
<accession>F7NMK3</accession>
<dbReference type="Proteomes" id="UP000003240">
    <property type="component" value="Unassembled WGS sequence"/>
</dbReference>
<feature type="transmembrane region" description="Helical" evidence="7">
    <location>
        <begin position="131"/>
        <end position="156"/>
    </location>
</feature>
<evidence type="ECO:0000256" key="6">
    <source>
        <dbReference type="ARBA" id="ARBA00023014"/>
    </source>
</evidence>
<keyword evidence="4" id="KW-0249">Electron transport</keyword>
<keyword evidence="10" id="KW-1185">Reference proteome</keyword>
<dbReference type="PROSITE" id="PS00198">
    <property type="entry name" value="4FE4S_FER_1"/>
    <property type="match status" value="1"/>
</dbReference>
<dbReference type="Gene3D" id="3.30.70.20">
    <property type="match status" value="1"/>
</dbReference>